<accession>A0A0X1KVQ2</accession>
<name>A0A0X1KVQ2_VIBCO</name>
<reference evidence="1" key="1">
    <citation type="submission" date="2005-09" db="EMBL/GenBank/DDBJ databases">
        <title>Annotation of Vibrio cholerae MO10.</title>
        <authorList>
            <person name="Colwell R."/>
            <person name="Grim C.J."/>
            <person name="Young S."/>
            <person name="Jaffe D."/>
            <person name="Gnerre S."/>
            <person name="Berlin A."/>
            <person name="Heiman D."/>
            <person name="Hepburn T."/>
            <person name="Shea T."/>
            <person name="Sykes S."/>
            <person name="Yandava C."/>
            <person name="Alvarado L."/>
            <person name="Kodira C."/>
            <person name="Borodovsky M."/>
            <person name="Heidelberg J."/>
            <person name="Lander E."/>
            <person name="Galagan J."/>
            <person name="Nusbaum C."/>
            <person name="Birren B."/>
        </authorList>
    </citation>
    <scope>NUCLEOTIDE SEQUENCE [LARGE SCALE GENOMIC DNA]</scope>
    <source>
        <strain evidence="1">MO10</strain>
    </source>
</reference>
<reference evidence="1" key="2">
    <citation type="submission" date="2008-07" db="EMBL/GenBank/DDBJ databases">
        <authorList>
            <consortium name="Broad Institute Genome Sequencing Platform"/>
            <person name="Colwell R."/>
            <person name="Grim C.J."/>
            <person name="Young S."/>
            <person name="Jaffe D."/>
            <person name="Gnerre S."/>
            <person name="Berlin A."/>
            <person name="Heiman D."/>
            <person name="Hepburn T."/>
            <person name="Shea T."/>
            <person name="Sykes S."/>
            <person name="Alvarado L."/>
            <person name="Kodira C."/>
            <person name="Heidelberg J."/>
            <person name="Lander E."/>
            <person name="Galagan J."/>
            <person name="Nusbaum C."/>
            <person name="Birren B."/>
        </authorList>
    </citation>
    <scope>NUCLEOTIDE SEQUENCE [LARGE SCALE GENOMIC DNA]</scope>
    <source>
        <strain evidence="1">MO10</strain>
    </source>
</reference>
<gene>
    <name evidence="1" type="ORF">VchoM_00366</name>
</gene>
<organism evidence="1">
    <name type="scientific">Vibrio cholerae (strain MO10)</name>
    <dbReference type="NCBI Taxonomy" id="345072"/>
    <lineage>
        <taxon>Bacteria</taxon>
        <taxon>Pseudomonadati</taxon>
        <taxon>Pseudomonadota</taxon>
        <taxon>Gammaproteobacteria</taxon>
        <taxon>Vibrionales</taxon>
        <taxon>Vibrionaceae</taxon>
        <taxon>Vibrio</taxon>
    </lineage>
</organism>
<dbReference type="EMBL" id="DS990136">
    <property type="protein sequence ID" value="EET22339.1"/>
    <property type="molecule type" value="Genomic_DNA"/>
</dbReference>
<sequence length="38" mass="4719">MIYLTFCTQKHQLLMTMRYLTTQKREQYQTYVSSNRLV</sequence>
<proteinExistence type="predicted"/>
<dbReference type="AlphaFoldDB" id="A0A0X1KVQ2"/>
<protein>
    <submittedName>
        <fullName evidence="1">Uncharacterized protein</fullName>
    </submittedName>
</protein>
<dbReference type="HOGENOM" id="CLU_3334412_0_0_6"/>
<dbReference type="Proteomes" id="UP000004687">
    <property type="component" value="Unassembled WGS sequence"/>
</dbReference>
<evidence type="ECO:0000313" key="1">
    <source>
        <dbReference type="EMBL" id="EET22339.1"/>
    </source>
</evidence>